<feature type="transmembrane region" description="Helical" evidence="1">
    <location>
        <begin position="32"/>
        <end position="54"/>
    </location>
</feature>
<feature type="transmembrane region" description="Helical" evidence="1">
    <location>
        <begin position="136"/>
        <end position="157"/>
    </location>
</feature>
<evidence type="ECO:0000256" key="1">
    <source>
        <dbReference type="SAM" id="Phobius"/>
    </source>
</evidence>
<protein>
    <submittedName>
        <fullName evidence="2">Uncharacterized protein</fullName>
    </submittedName>
</protein>
<feature type="transmembrane region" description="Helical" evidence="1">
    <location>
        <begin position="6"/>
        <end position="25"/>
    </location>
</feature>
<keyword evidence="1" id="KW-0472">Membrane</keyword>
<organism evidence="2">
    <name type="scientific">Hellea balneolensis</name>
    <dbReference type="NCBI Taxonomy" id="287478"/>
    <lineage>
        <taxon>Bacteria</taxon>
        <taxon>Pseudomonadati</taxon>
        <taxon>Pseudomonadota</taxon>
        <taxon>Alphaproteobacteria</taxon>
        <taxon>Maricaulales</taxon>
        <taxon>Robiginitomaculaceae</taxon>
        <taxon>Hellea</taxon>
    </lineage>
</organism>
<name>A0A7C3C367_9PROT</name>
<dbReference type="AlphaFoldDB" id="A0A7C3C367"/>
<reference evidence="2" key="1">
    <citation type="journal article" date="2020" name="mSystems">
        <title>Genome- and Community-Level Interaction Insights into Carbon Utilization and Element Cycling Functions of Hydrothermarchaeota in Hydrothermal Sediment.</title>
        <authorList>
            <person name="Zhou Z."/>
            <person name="Liu Y."/>
            <person name="Xu W."/>
            <person name="Pan J."/>
            <person name="Luo Z.H."/>
            <person name="Li M."/>
        </authorList>
    </citation>
    <scope>NUCLEOTIDE SEQUENCE [LARGE SCALE GENOMIC DNA]</scope>
    <source>
        <strain evidence="2">HyVt-489</strain>
    </source>
</reference>
<accession>A0A7C3C367</accession>
<keyword evidence="1" id="KW-0812">Transmembrane</keyword>
<comment type="caution">
    <text evidence="2">The sequence shown here is derived from an EMBL/GenBank/DDBJ whole genome shotgun (WGS) entry which is preliminary data.</text>
</comment>
<proteinExistence type="predicted"/>
<feature type="transmembrane region" description="Helical" evidence="1">
    <location>
        <begin position="102"/>
        <end position="124"/>
    </location>
</feature>
<keyword evidence="1" id="KW-1133">Transmembrane helix</keyword>
<feature type="non-terminal residue" evidence="2">
    <location>
        <position position="275"/>
    </location>
</feature>
<dbReference type="Proteomes" id="UP000886042">
    <property type="component" value="Unassembled WGS sequence"/>
</dbReference>
<evidence type="ECO:0000313" key="2">
    <source>
        <dbReference type="EMBL" id="HFB55027.1"/>
    </source>
</evidence>
<feature type="transmembrane region" description="Helical" evidence="1">
    <location>
        <begin position="60"/>
        <end position="90"/>
    </location>
</feature>
<gene>
    <name evidence="2" type="ORF">ENJ46_03805</name>
</gene>
<dbReference type="EMBL" id="DRMN01000249">
    <property type="protein sequence ID" value="HFB55027.1"/>
    <property type="molecule type" value="Genomic_DNA"/>
</dbReference>
<sequence length="275" mass="30000">MNRSVPLSSLLWFAAVGTVFLIALLKGMSIDNLLPVAGAALIPACVGVLLWPFAGREWAQMLIIFSWISLAIAACFAIAFMPMAILFLCAPAAASLFEREKVIEAMVLSAVFAGLVYYAGPFGLAPEPIANNDQTLWAGLSGVVATLSFLFGALYFLSGRRDVKADPELDAKTEFAETYPGAALKFSKDRFLLMATDGALDMFNIPEDRFSKTLMDTIFSPRDEHHDAFLQALDQAYENAETVSMEYVRGGEDEVETLLKLKIVPKEDGAIYVFA</sequence>